<dbReference type="AlphaFoldDB" id="S8DFU7"/>
<protein>
    <recommendedName>
        <fullName evidence="3">Anaphase-promoting complex subunit 4 WD40 domain-containing protein</fullName>
    </recommendedName>
</protein>
<dbReference type="InterPro" id="IPR011047">
    <property type="entry name" value="Quinoprotein_ADH-like_sf"/>
</dbReference>
<dbReference type="OrthoDB" id="2796466at2759"/>
<evidence type="ECO:0000313" key="2">
    <source>
        <dbReference type="Proteomes" id="UP000015241"/>
    </source>
</evidence>
<evidence type="ECO:0000313" key="1">
    <source>
        <dbReference type="EMBL" id="EPS92446.1"/>
    </source>
</evidence>
<accession>S8DFU7</accession>
<evidence type="ECO:0008006" key="3">
    <source>
        <dbReference type="Google" id="ProtNLM"/>
    </source>
</evidence>
<proteinExistence type="predicted"/>
<gene>
    <name evidence="1" type="ORF">FOMPIDRAFT_1107525</name>
</gene>
<dbReference type="EMBL" id="KE504589">
    <property type="protein sequence ID" value="EPS92446.1"/>
    <property type="molecule type" value="Genomic_DNA"/>
</dbReference>
<dbReference type="InterPro" id="IPR015943">
    <property type="entry name" value="WD40/YVTN_repeat-like_dom_sf"/>
</dbReference>
<dbReference type="Gene3D" id="2.130.10.10">
    <property type="entry name" value="YVTN repeat-like/Quinoprotein amine dehydrogenase"/>
    <property type="match status" value="1"/>
</dbReference>
<feature type="non-terminal residue" evidence="1">
    <location>
        <position position="184"/>
    </location>
</feature>
<sequence length="184" mass="20289">VCNIPAPLARGKEPERPPSARSCHWLPSGPSLALIVSYAHYGVICYEVPTATVLWRIPTRNGAIGRSSLSPCNELLAIHNIAAGFDVYRIDTRKRISTFRYQPSQYVSLPVLFLHGGKALLTGSDVGRVRVYDIATTLQVDQLNHSNVVLYLILIPVQASFTGQRRRIATGSSETGEATYIKLW</sequence>
<keyword evidence="2" id="KW-1185">Reference proteome</keyword>
<dbReference type="InParanoid" id="S8DFU7"/>
<organism evidence="1 2">
    <name type="scientific">Fomitopsis schrenkii</name>
    <name type="common">Brown rot fungus</name>
    <dbReference type="NCBI Taxonomy" id="2126942"/>
    <lineage>
        <taxon>Eukaryota</taxon>
        <taxon>Fungi</taxon>
        <taxon>Dikarya</taxon>
        <taxon>Basidiomycota</taxon>
        <taxon>Agaricomycotina</taxon>
        <taxon>Agaricomycetes</taxon>
        <taxon>Polyporales</taxon>
        <taxon>Fomitopsis</taxon>
    </lineage>
</organism>
<dbReference type="HOGENOM" id="CLU_1471576_0_0_1"/>
<dbReference type="SUPFAM" id="SSF50998">
    <property type="entry name" value="Quinoprotein alcohol dehydrogenase-like"/>
    <property type="match status" value="1"/>
</dbReference>
<feature type="non-terminal residue" evidence="1">
    <location>
        <position position="1"/>
    </location>
</feature>
<dbReference type="Proteomes" id="UP000015241">
    <property type="component" value="Unassembled WGS sequence"/>
</dbReference>
<dbReference type="STRING" id="743788.S8DFU7"/>
<reference evidence="1 2" key="1">
    <citation type="journal article" date="2012" name="Science">
        <title>The Paleozoic origin of enzymatic lignin decomposition reconstructed from 31 fungal genomes.</title>
        <authorList>
            <person name="Floudas D."/>
            <person name="Binder M."/>
            <person name="Riley R."/>
            <person name="Barry K."/>
            <person name="Blanchette R.A."/>
            <person name="Henrissat B."/>
            <person name="Martinez A.T."/>
            <person name="Otillar R."/>
            <person name="Spatafora J.W."/>
            <person name="Yadav J.S."/>
            <person name="Aerts A."/>
            <person name="Benoit I."/>
            <person name="Boyd A."/>
            <person name="Carlson A."/>
            <person name="Copeland A."/>
            <person name="Coutinho P.M."/>
            <person name="de Vries R.P."/>
            <person name="Ferreira P."/>
            <person name="Findley K."/>
            <person name="Foster B."/>
            <person name="Gaskell J."/>
            <person name="Glotzer D."/>
            <person name="Gorecki P."/>
            <person name="Heitman J."/>
            <person name="Hesse C."/>
            <person name="Hori C."/>
            <person name="Igarashi K."/>
            <person name="Jurgens J.A."/>
            <person name="Kallen N."/>
            <person name="Kersten P."/>
            <person name="Kohler A."/>
            <person name="Kuees U."/>
            <person name="Kumar T.K.A."/>
            <person name="Kuo A."/>
            <person name="LaButti K."/>
            <person name="Larrondo L.F."/>
            <person name="Lindquist E."/>
            <person name="Ling A."/>
            <person name="Lombard V."/>
            <person name="Lucas S."/>
            <person name="Lundell T."/>
            <person name="Martin R."/>
            <person name="McLaughlin D.J."/>
            <person name="Morgenstern I."/>
            <person name="Morin E."/>
            <person name="Murat C."/>
            <person name="Nagy L.G."/>
            <person name="Nolan M."/>
            <person name="Ohm R.A."/>
            <person name="Patyshakuliyeva A."/>
            <person name="Rokas A."/>
            <person name="Ruiz-Duenas F.J."/>
            <person name="Sabat G."/>
            <person name="Salamov A."/>
            <person name="Samejima M."/>
            <person name="Schmutz J."/>
            <person name="Slot J.C."/>
            <person name="St John F."/>
            <person name="Stenlid J."/>
            <person name="Sun H."/>
            <person name="Sun S."/>
            <person name="Syed K."/>
            <person name="Tsang A."/>
            <person name="Wiebenga A."/>
            <person name="Young D."/>
            <person name="Pisabarro A."/>
            <person name="Eastwood D.C."/>
            <person name="Martin F."/>
            <person name="Cullen D."/>
            <person name="Grigoriev I.V."/>
            <person name="Hibbett D.S."/>
        </authorList>
    </citation>
    <scope>NUCLEOTIDE SEQUENCE</scope>
    <source>
        <strain evidence="2">FP-58527</strain>
    </source>
</reference>
<name>S8DFU7_FOMSC</name>